<sequence length="425" mass="48575">MKRYITIIAALMLCGICLRAQEPARTSENRYHISFWNYLSTGLLDEAGAVRDWTDCGINLPMTFEYNPAQHDKDRMIKLLDECQKAGIKAIVCDSRTRYQTLREVGEKEFRKGVKAAMKDFGNHPAVFGFHVGDEPDAGSWESAILAFRIVQEANPELTAFLNHFPYWEEPSFATVLGCDGTMDGYAEKLIDFVHRSGAKIISFDSYGQCAYFQREYYQDVHMKGLKIFSRVAQETGADLYVSLLCVGHWGYRVPTQDDFRWQLSSAIVHGAVGIHWFQFYEAPWPSGSYRCSPVNRHGERTPTYAALSTENRYFMDIFSEKLSRCTFDSVTHYGRPYGNFPLFDGSQELTRIVPVVNTDISLAVTRWIDEDGDPCFTVTSLERELPTKVKIFFEAEGPLKGRYFEGWLCPGQILYIDKHGLWNA</sequence>
<feature type="chain" id="PRO_5039397221" evidence="1">
    <location>
        <begin position="21"/>
        <end position="425"/>
    </location>
</feature>
<dbReference type="Proteomes" id="UP000823661">
    <property type="component" value="Unassembled WGS sequence"/>
</dbReference>
<name>A0A9D9ERM9_9BACT</name>
<comment type="caution">
    <text evidence="2">The sequence shown here is derived from an EMBL/GenBank/DDBJ whole genome shotgun (WGS) entry which is preliminary data.</text>
</comment>
<keyword evidence="1" id="KW-0732">Signal</keyword>
<evidence type="ECO:0000313" key="3">
    <source>
        <dbReference type="Proteomes" id="UP000823661"/>
    </source>
</evidence>
<protein>
    <submittedName>
        <fullName evidence="2">Uncharacterized protein</fullName>
    </submittedName>
</protein>
<dbReference type="SUPFAM" id="SSF51445">
    <property type="entry name" value="(Trans)glycosidases"/>
    <property type="match status" value="1"/>
</dbReference>
<accession>A0A9D9ERM9</accession>
<gene>
    <name evidence="2" type="ORF">IAC06_04000</name>
</gene>
<evidence type="ECO:0000313" key="2">
    <source>
        <dbReference type="EMBL" id="MBO8452032.1"/>
    </source>
</evidence>
<dbReference type="AlphaFoldDB" id="A0A9D9ERM9"/>
<reference evidence="2" key="2">
    <citation type="journal article" date="2021" name="PeerJ">
        <title>Extensive microbial diversity within the chicken gut microbiome revealed by metagenomics and culture.</title>
        <authorList>
            <person name="Gilroy R."/>
            <person name="Ravi A."/>
            <person name="Getino M."/>
            <person name="Pursley I."/>
            <person name="Horton D.L."/>
            <person name="Alikhan N.F."/>
            <person name="Baker D."/>
            <person name="Gharbi K."/>
            <person name="Hall N."/>
            <person name="Watson M."/>
            <person name="Adriaenssens E.M."/>
            <person name="Foster-Nyarko E."/>
            <person name="Jarju S."/>
            <person name="Secka A."/>
            <person name="Antonio M."/>
            <person name="Oren A."/>
            <person name="Chaudhuri R.R."/>
            <person name="La Ragione R."/>
            <person name="Hildebrand F."/>
            <person name="Pallen M.J."/>
        </authorList>
    </citation>
    <scope>NUCLEOTIDE SEQUENCE</scope>
    <source>
        <strain evidence="2">B1-20833</strain>
    </source>
</reference>
<dbReference type="InterPro" id="IPR017853">
    <property type="entry name" value="GH"/>
</dbReference>
<feature type="signal peptide" evidence="1">
    <location>
        <begin position="1"/>
        <end position="20"/>
    </location>
</feature>
<dbReference type="EMBL" id="JADIMI010000036">
    <property type="protein sequence ID" value="MBO8452032.1"/>
    <property type="molecule type" value="Genomic_DNA"/>
</dbReference>
<evidence type="ECO:0000256" key="1">
    <source>
        <dbReference type="SAM" id="SignalP"/>
    </source>
</evidence>
<dbReference type="Gene3D" id="3.20.20.80">
    <property type="entry name" value="Glycosidases"/>
    <property type="match status" value="1"/>
</dbReference>
<organism evidence="2 3">
    <name type="scientific">Candidatus Cryptobacteroides intestinavium</name>
    <dbReference type="NCBI Taxonomy" id="2840766"/>
    <lineage>
        <taxon>Bacteria</taxon>
        <taxon>Pseudomonadati</taxon>
        <taxon>Bacteroidota</taxon>
        <taxon>Bacteroidia</taxon>
        <taxon>Bacteroidales</taxon>
        <taxon>Candidatus Cryptobacteroides</taxon>
    </lineage>
</organism>
<proteinExistence type="predicted"/>
<reference evidence="2" key="1">
    <citation type="submission" date="2020-10" db="EMBL/GenBank/DDBJ databases">
        <authorList>
            <person name="Gilroy R."/>
        </authorList>
    </citation>
    <scope>NUCLEOTIDE SEQUENCE</scope>
    <source>
        <strain evidence="2">B1-20833</strain>
    </source>
</reference>